<organism evidence="3 4">
    <name type="scientific">Rhodopirellula baltica (strain DSM 10527 / NCIMB 13988 / SH1)</name>
    <dbReference type="NCBI Taxonomy" id="243090"/>
    <lineage>
        <taxon>Bacteria</taxon>
        <taxon>Pseudomonadati</taxon>
        <taxon>Planctomycetota</taxon>
        <taxon>Planctomycetia</taxon>
        <taxon>Pirellulales</taxon>
        <taxon>Pirellulaceae</taxon>
        <taxon>Rhodopirellula</taxon>
    </lineage>
</organism>
<dbReference type="OrthoDB" id="277550at2"/>
<dbReference type="HOGENOM" id="CLU_893316_0_0_0"/>
<name>Q7UXZ4_RHOBA</name>
<evidence type="ECO:0000256" key="1">
    <source>
        <dbReference type="SAM" id="MobiDB-lite"/>
    </source>
</evidence>
<evidence type="ECO:0000259" key="2">
    <source>
        <dbReference type="Pfam" id="PF14080"/>
    </source>
</evidence>
<feature type="region of interest" description="Disordered" evidence="1">
    <location>
        <begin position="342"/>
        <end position="376"/>
    </location>
</feature>
<protein>
    <recommendedName>
        <fullName evidence="2">DUF4261 domain-containing protein</fullName>
    </recommendedName>
</protein>
<gene>
    <name evidence="3" type="ordered locus">RB988</name>
</gene>
<dbReference type="STRING" id="243090.RB988"/>
<dbReference type="AlphaFoldDB" id="Q7UXZ4"/>
<dbReference type="PATRIC" id="fig|243090.15.peg.463"/>
<dbReference type="InParanoid" id="Q7UXZ4"/>
<dbReference type="EMBL" id="BX294134">
    <property type="protein sequence ID" value="CAD71857.1"/>
    <property type="molecule type" value="Genomic_DNA"/>
</dbReference>
<evidence type="ECO:0000313" key="4">
    <source>
        <dbReference type="Proteomes" id="UP000001025"/>
    </source>
</evidence>
<sequence length="376" mass="42152">MFVPVSSCAPAFERSTGGLNCSVGPSLARWKRAQHKNFSAVICSHRTSCVAKRILLLRRFFRMPQGFYTQCVVVLLRERVSMRKIAAAIDEYEPSDPLPATADWAIAGPSLIMDMDEETPGHLAIDLVDKPWPDDMQIDDADSAVRQAWSNGSFGPLTFPGSLQRSLEQLWVWDEGKEEVPQHTAFLRIRSSYILKTDENDAPLVPEEYEPFDELALITEVAAALTELPQAIAYFNPAGETIRNLEGMNQVIQESEDNDFPPLDLWANVRLYSLDDGFAAMDTVGNGQLDLPDVEALFFAEAYDFNDIDEMLRLITCHMVESDEPFEDGDTVQGPNGVTWVMHQQPDSISDPPRSVLRFLPQDDHELPAQYQPSAE</sequence>
<dbReference type="InterPro" id="IPR025357">
    <property type="entry name" value="DUF4261"/>
</dbReference>
<accession>Q7UXZ4</accession>
<feature type="domain" description="DUF4261" evidence="2">
    <location>
        <begin position="282"/>
        <end position="359"/>
    </location>
</feature>
<dbReference type="KEGG" id="rba:RB988"/>
<reference evidence="3 4" key="1">
    <citation type="journal article" date="2003" name="Proc. Natl. Acad. Sci. U.S.A.">
        <title>Complete genome sequence of the marine planctomycete Pirellula sp. strain 1.</title>
        <authorList>
            <person name="Gloeckner F.O."/>
            <person name="Kube M."/>
            <person name="Bauer M."/>
            <person name="Teeling H."/>
            <person name="Lombardot T."/>
            <person name="Ludwig W."/>
            <person name="Gade D."/>
            <person name="Beck A."/>
            <person name="Borzym K."/>
            <person name="Heitmann K."/>
            <person name="Rabus R."/>
            <person name="Schlesner H."/>
            <person name="Amann R."/>
            <person name="Reinhardt R."/>
        </authorList>
    </citation>
    <scope>NUCLEOTIDE SEQUENCE [LARGE SCALE GENOMIC DNA]</scope>
    <source>
        <strain evidence="4">DSM 10527 / NCIMB 13988 / SH1</strain>
    </source>
</reference>
<dbReference type="EnsemblBacteria" id="CAD71857">
    <property type="protein sequence ID" value="CAD71857"/>
    <property type="gene ID" value="RB988"/>
</dbReference>
<proteinExistence type="predicted"/>
<dbReference type="eggNOG" id="ENOG502ZBWG">
    <property type="taxonomic scope" value="Bacteria"/>
</dbReference>
<keyword evidence="4" id="KW-1185">Reference proteome</keyword>
<dbReference type="Pfam" id="PF14080">
    <property type="entry name" value="DUF4261"/>
    <property type="match status" value="1"/>
</dbReference>
<evidence type="ECO:0000313" key="3">
    <source>
        <dbReference type="EMBL" id="CAD71857.1"/>
    </source>
</evidence>
<dbReference type="Proteomes" id="UP000001025">
    <property type="component" value="Chromosome"/>
</dbReference>